<feature type="non-terminal residue" evidence="3">
    <location>
        <position position="1"/>
    </location>
</feature>
<dbReference type="Proteomes" id="UP000193380">
    <property type="component" value="Unassembled WGS sequence"/>
</dbReference>
<protein>
    <recommendedName>
        <fullName evidence="2">Glycosyltransferase 2-like domain-containing protein</fullName>
    </recommendedName>
</protein>
<name>A0A061A235_ONCMY</name>
<dbReference type="InterPro" id="IPR029044">
    <property type="entry name" value="Nucleotide-diphossugar_trans"/>
</dbReference>
<sequence length="53" mass="5976">DLKEDLDIYVQLNLQGKVKVVRNEKREGLIRGRMIGASHATGEPSRDHNSSLM</sequence>
<dbReference type="AlphaFoldDB" id="A0A061A235"/>
<accession>A0A061A235</accession>
<reference evidence="3" key="2">
    <citation type="submission" date="2014-03" db="EMBL/GenBank/DDBJ databases">
        <authorList>
            <person name="Genoscope - CEA"/>
        </authorList>
    </citation>
    <scope>NUCLEOTIDE SEQUENCE</scope>
</reference>
<evidence type="ECO:0000256" key="1">
    <source>
        <dbReference type="SAM" id="MobiDB-lite"/>
    </source>
</evidence>
<organism evidence="3 4">
    <name type="scientific">Oncorhynchus mykiss</name>
    <name type="common">Rainbow trout</name>
    <name type="synonym">Salmo gairdneri</name>
    <dbReference type="NCBI Taxonomy" id="8022"/>
    <lineage>
        <taxon>Eukaryota</taxon>
        <taxon>Metazoa</taxon>
        <taxon>Chordata</taxon>
        <taxon>Craniata</taxon>
        <taxon>Vertebrata</taxon>
        <taxon>Euteleostomi</taxon>
        <taxon>Actinopterygii</taxon>
        <taxon>Neopterygii</taxon>
        <taxon>Teleostei</taxon>
        <taxon>Protacanthopterygii</taxon>
        <taxon>Salmoniformes</taxon>
        <taxon>Salmonidae</taxon>
        <taxon>Salmoninae</taxon>
        <taxon>Oncorhynchus</taxon>
    </lineage>
</organism>
<dbReference type="Gene3D" id="3.90.550.10">
    <property type="entry name" value="Spore Coat Polysaccharide Biosynthesis Protein SpsA, Chain A"/>
    <property type="match status" value="1"/>
</dbReference>
<dbReference type="InterPro" id="IPR001173">
    <property type="entry name" value="Glyco_trans_2-like"/>
</dbReference>
<evidence type="ECO:0000313" key="4">
    <source>
        <dbReference type="Proteomes" id="UP000193380"/>
    </source>
</evidence>
<dbReference type="EMBL" id="FR971003">
    <property type="protein sequence ID" value="CDR09873.1"/>
    <property type="molecule type" value="Genomic_DNA"/>
</dbReference>
<evidence type="ECO:0000313" key="3">
    <source>
        <dbReference type="EMBL" id="CDR09873.1"/>
    </source>
</evidence>
<evidence type="ECO:0000259" key="2">
    <source>
        <dbReference type="Pfam" id="PF00535"/>
    </source>
</evidence>
<dbReference type="Pfam" id="PF00535">
    <property type="entry name" value="Glycos_transf_2"/>
    <property type="match status" value="1"/>
</dbReference>
<dbReference type="STRING" id="8022.A0A061A235"/>
<feature type="domain" description="Glycosyltransferase 2-like" evidence="2">
    <location>
        <begin position="9"/>
        <end position="43"/>
    </location>
</feature>
<proteinExistence type="predicted"/>
<reference evidence="3" key="1">
    <citation type="journal article" date="2014" name="Nat. Commun.">
        <title>The rainbow trout genome provides novel insights into evolution after whole-genome duplication in vertebrates.</title>
        <authorList>
            <person name="Berthelot C."/>
            <person name="Brunet F."/>
            <person name="Chalopin D."/>
            <person name="Juanchich A."/>
            <person name="Bernard M."/>
            <person name="Noel B."/>
            <person name="Bento P."/>
            <person name="Da Silva C."/>
            <person name="Labadie K."/>
            <person name="Alberti A."/>
            <person name="Aury J.M."/>
            <person name="Louis A."/>
            <person name="Dehais P."/>
            <person name="Bardou P."/>
            <person name="Montfort J."/>
            <person name="Klopp C."/>
            <person name="Cabau C."/>
            <person name="Gaspin C."/>
            <person name="Thorgaard G.H."/>
            <person name="Boussaha M."/>
            <person name="Quillet E."/>
            <person name="Guyomard R."/>
            <person name="Galiana D."/>
            <person name="Bobe J."/>
            <person name="Volff J.N."/>
            <person name="Genet C."/>
            <person name="Wincker P."/>
            <person name="Jaillon O."/>
            <person name="Roest Crollius H."/>
            <person name="Guiguen Y."/>
        </authorList>
    </citation>
    <scope>NUCLEOTIDE SEQUENCE [LARGE SCALE GENOMIC DNA]</scope>
</reference>
<gene>
    <name evidence="3" type="ORF">GSONMT00021450001</name>
</gene>
<feature type="region of interest" description="Disordered" evidence="1">
    <location>
        <begin position="32"/>
        <end position="53"/>
    </location>
</feature>
<dbReference type="PaxDb" id="8022-A0A061A235"/>
<feature type="compositionally biased region" description="Basic and acidic residues" evidence="1">
    <location>
        <begin position="44"/>
        <end position="53"/>
    </location>
</feature>